<dbReference type="VEuPathDB" id="FungiDB:CC77DRAFT_1066313"/>
<organism evidence="2 3">
    <name type="scientific">Alternaria alternata</name>
    <name type="common">Alternaria rot fungus</name>
    <name type="synonym">Torula alternata</name>
    <dbReference type="NCBI Taxonomy" id="5599"/>
    <lineage>
        <taxon>Eukaryota</taxon>
        <taxon>Fungi</taxon>
        <taxon>Dikarya</taxon>
        <taxon>Ascomycota</taxon>
        <taxon>Pezizomycotina</taxon>
        <taxon>Dothideomycetes</taxon>
        <taxon>Pleosporomycetidae</taxon>
        <taxon>Pleosporales</taxon>
        <taxon>Pleosporineae</taxon>
        <taxon>Pleosporaceae</taxon>
        <taxon>Alternaria</taxon>
        <taxon>Alternaria sect. Alternaria</taxon>
        <taxon>Alternaria alternata complex</taxon>
    </lineage>
</organism>
<name>A0A177D602_ALTAL</name>
<dbReference type="Proteomes" id="UP000077248">
    <property type="component" value="Unassembled WGS sequence"/>
</dbReference>
<dbReference type="KEGG" id="aalt:CC77DRAFT_1066313"/>
<dbReference type="EMBL" id="KV441495">
    <property type="protein sequence ID" value="OAG15075.1"/>
    <property type="molecule type" value="Genomic_DNA"/>
</dbReference>
<dbReference type="SUPFAM" id="SSF48452">
    <property type="entry name" value="TPR-like"/>
    <property type="match status" value="1"/>
</dbReference>
<keyword evidence="1" id="KW-0802">TPR repeat</keyword>
<dbReference type="RefSeq" id="XP_018380496.1">
    <property type="nucleotide sequence ID" value="XM_018528891.1"/>
</dbReference>
<gene>
    <name evidence="2" type="ORF">CC77DRAFT_1066313</name>
</gene>
<dbReference type="InterPro" id="IPR019734">
    <property type="entry name" value="TPR_rpt"/>
</dbReference>
<evidence type="ECO:0008006" key="4">
    <source>
        <dbReference type="Google" id="ProtNLM"/>
    </source>
</evidence>
<evidence type="ECO:0000256" key="1">
    <source>
        <dbReference type="PROSITE-ProRule" id="PRU00339"/>
    </source>
</evidence>
<evidence type="ECO:0000313" key="2">
    <source>
        <dbReference type="EMBL" id="OAG15075.1"/>
    </source>
</evidence>
<sequence length="160" mass="17914">MPPMASSIHPDFRDDVTAAQARAADEKTERLFFEQQVAKRAGDMDRYMQLAQEMLQTRLGVYKSDSMPVGDAWCLIGSAYQRESKLQEAIAATEKSIEIHAAGNNEDNFLLAREQFCLIMEDMDNLPDAKEIRLRGASTGSMVCSSPQVCWAKCNLKRCS</sequence>
<reference evidence="2 3" key="1">
    <citation type="submission" date="2016-05" db="EMBL/GenBank/DDBJ databases">
        <title>Comparative analysis of secretome profiles of manganese(II)-oxidizing ascomycete fungi.</title>
        <authorList>
            <consortium name="DOE Joint Genome Institute"/>
            <person name="Zeiner C.A."/>
            <person name="Purvine S.O."/>
            <person name="Zink E.M."/>
            <person name="Wu S."/>
            <person name="Pasa-Tolic L."/>
            <person name="Chaput D.L."/>
            <person name="Haridas S."/>
            <person name="Grigoriev I.V."/>
            <person name="Santelli C.M."/>
            <person name="Hansel C.M."/>
        </authorList>
    </citation>
    <scope>NUCLEOTIDE SEQUENCE [LARGE SCALE GENOMIC DNA]</scope>
    <source>
        <strain evidence="2 3">SRC1lrK2f</strain>
    </source>
</reference>
<protein>
    <recommendedName>
        <fullName evidence="4">TPR-like protein</fullName>
    </recommendedName>
</protein>
<dbReference type="AlphaFoldDB" id="A0A177D602"/>
<accession>A0A177D602</accession>
<proteinExistence type="predicted"/>
<feature type="repeat" description="TPR" evidence="1">
    <location>
        <begin position="70"/>
        <end position="103"/>
    </location>
</feature>
<dbReference type="InterPro" id="IPR011990">
    <property type="entry name" value="TPR-like_helical_dom_sf"/>
</dbReference>
<dbReference type="GeneID" id="29114485"/>
<dbReference type="PROSITE" id="PS50005">
    <property type="entry name" value="TPR"/>
    <property type="match status" value="1"/>
</dbReference>
<evidence type="ECO:0000313" key="3">
    <source>
        <dbReference type="Proteomes" id="UP000077248"/>
    </source>
</evidence>
<keyword evidence="3" id="KW-1185">Reference proteome</keyword>
<dbReference type="Gene3D" id="1.25.40.10">
    <property type="entry name" value="Tetratricopeptide repeat domain"/>
    <property type="match status" value="1"/>
</dbReference>